<dbReference type="AlphaFoldDB" id="A0A848BNR2"/>
<dbReference type="GO" id="GO:0030170">
    <property type="term" value="F:pyridoxal phosphate binding"/>
    <property type="evidence" value="ECO:0007669"/>
    <property type="project" value="InterPro"/>
</dbReference>
<organism evidence="6 7">
    <name type="scientific">Megasphaera hexanoica</name>
    <dbReference type="NCBI Taxonomy" id="1675036"/>
    <lineage>
        <taxon>Bacteria</taxon>
        <taxon>Bacillati</taxon>
        <taxon>Bacillota</taxon>
        <taxon>Negativicutes</taxon>
        <taxon>Veillonellales</taxon>
        <taxon>Veillonellaceae</taxon>
        <taxon>Megasphaera</taxon>
    </lineage>
</organism>
<dbReference type="EMBL" id="JABAFG010000002">
    <property type="protein sequence ID" value="NME27382.1"/>
    <property type="molecule type" value="Genomic_DNA"/>
</dbReference>
<dbReference type="FunFam" id="3.40.640.10:FF:000004">
    <property type="entry name" value="Acetylornithine aminotransferase"/>
    <property type="match status" value="1"/>
</dbReference>
<evidence type="ECO:0000313" key="5">
    <source>
        <dbReference type="EMBL" id="MFG6272177.1"/>
    </source>
</evidence>
<evidence type="ECO:0000313" key="6">
    <source>
        <dbReference type="EMBL" id="NME27382.1"/>
    </source>
</evidence>
<dbReference type="InterPro" id="IPR015424">
    <property type="entry name" value="PyrdxlP-dep_Trfase"/>
</dbReference>
<comment type="cofactor">
    <cofactor evidence="1">
        <name>pyridoxal 5'-phosphate</name>
        <dbReference type="ChEBI" id="CHEBI:597326"/>
    </cofactor>
</comment>
<proteinExistence type="inferred from homology"/>
<evidence type="ECO:0000256" key="2">
    <source>
        <dbReference type="ARBA" id="ARBA00008954"/>
    </source>
</evidence>
<dbReference type="InterPro" id="IPR005814">
    <property type="entry name" value="Aminotrans_3"/>
</dbReference>
<dbReference type="Proteomes" id="UP001605989">
    <property type="component" value="Unassembled WGS sequence"/>
</dbReference>
<keyword evidence="6" id="KW-0808">Transferase</keyword>
<keyword evidence="8" id="KW-1185">Reference proteome</keyword>
<dbReference type="Proteomes" id="UP000591071">
    <property type="component" value="Unassembled WGS sequence"/>
</dbReference>
<dbReference type="PANTHER" id="PTHR11986">
    <property type="entry name" value="AMINOTRANSFERASE CLASS III"/>
    <property type="match status" value="1"/>
</dbReference>
<keyword evidence="3 4" id="KW-0663">Pyridoxal phosphate</keyword>
<dbReference type="Gene3D" id="3.90.1150.10">
    <property type="entry name" value="Aspartate Aminotransferase, domain 1"/>
    <property type="match status" value="1"/>
</dbReference>
<comment type="similarity">
    <text evidence="2 4">Belongs to the class-III pyridoxal-phosphate-dependent aminotransferase family.</text>
</comment>
<reference evidence="5 8" key="2">
    <citation type="submission" date="2024-10" db="EMBL/GenBank/DDBJ databases">
        <authorList>
            <person name="Sang B.-I."/>
            <person name="Prabhaharan D."/>
        </authorList>
    </citation>
    <scope>NUCLEOTIDE SEQUENCE [LARGE SCALE GENOMIC DNA]</scope>
    <source>
        <strain evidence="5 8">MH</strain>
    </source>
</reference>
<gene>
    <name evidence="5" type="ORF">ACGTZG_03140</name>
    <name evidence="6" type="ORF">HF872_01890</name>
</gene>
<keyword evidence="6" id="KW-0032">Aminotransferase</keyword>
<dbReference type="GO" id="GO:0008483">
    <property type="term" value="F:transaminase activity"/>
    <property type="evidence" value="ECO:0007669"/>
    <property type="project" value="UniProtKB-KW"/>
</dbReference>
<evidence type="ECO:0000256" key="1">
    <source>
        <dbReference type="ARBA" id="ARBA00001933"/>
    </source>
</evidence>
<dbReference type="InterPro" id="IPR015421">
    <property type="entry name" value="PyrdxlP-dep_Trfase_major"/>
</dbReference>
<dbReference type="Gene3D" id="3.40.640.10">
    <property type="entry name" value="Type I PLP-dependent aspartate aminotransferase-like (Major domain)"/>
    <property type="match status" value="1"/>
</dbReference>
<accession>A0A848BNR2</accession>
<dbReference type="PANTHER" id="PTHR11986:SF58">
    <property type="entry name" value="LEUCINE_METHIONINE RACEMASE"/>
    <property type="match status" value="1"/>
</dbReference>
<dbReference type="SUPFAM" id="SSF53383">
    <property type="entry name" value="PLP-dependent transferases"/>
    <property type="match status" value="1"/>
</dbReference>
<evidence type="ECO:0000313" key="8">
    <source>
        <dbReference type="Proteomes" id="UP001605989"/>
    </source>
</evidence>
<evidence type="ECO:0000256" key="4">
    <source>
        <dbReference type="RuleBase" id="RU003560"/>
    </source>
</evidence>
<evidence type="ECO:0000313" key="7">
    <source>
        <dbReference type="Proteomes" id="UP000591071"/>
    </source>
</evidence>
<dbReference type="InterPro" id="IPR050103">
    <property type="entry name" value="Class-III_PLP-dep_AT"/>
</dbReference>
<protein>
    <submittedName>
        <fullName evidence="6">Aminotransferase class III-fold pyridoxal phosphate-dependent enzyme</fullName>
    </submittedName>
    <submittedName>
        <fullName evidence="5">Aspartate aminotransferase family protein</fullName>
    </submittedName>
</protein>
<dbReference type="Pfam" id="PF00202">
    <property type="entry name" value="Aminotran_3"/>
    <property type="match status" value="1"/>
</dbReference>
<dbReference type="RefSeq" id="WP_059076544.1">
    <property type="nucleotide sequence ID" value="NZ_CP011940.1"/>
</dbReference>
<dbReference type="OrthoDB" id="3034088at2"/>
<dbReference type="InterPro" id="IPR015422">
    <property type="entry name" value="PyrdxlP-dep_Trfase_small"/>
</dbReference>
<name>A0A848BNR2_9FIRM</name>
<dbReference type="EMBL" id="JBIEKR010000002">
    <property type="protein sequence ID" value="MFG6272177.1"/>
    <property type="molecule type" value="Genomic_DNA"/>
</dbReference>
<reference evidence="6 7" key="1">
    <citation type="submission" date="2020-04" db="EMBL/GenBank/DDBJ databases">
        <authorList>
            <person name="Hitch T.C.A."/>
            <person name="Wylensek D."/>
            <person name="Clavel T."/>
        </authorList>
    </citation>
    <scope>NUCLEOTIDE SEQUENCE [LARGE SCALE GENOMIC DNA]</scope>
    <source>
        <strain evidence="6 7">Oil-RF-744-FAT-WT-6-1</strain>
    </source>
</reference>
<sequence>MKQMACQEWVNRDAEVVATCQHLSYFPLVVESAQGDIVTDKDGNRFIDFLTSASSLNLGSCHPEIMSAVQEQFQKCTQYTPAYTYNEATITYAENLVSVYPGGVKAKIAFGNCGSDANDCAVKFARAYTGRKKIITFLNSYHGNTYGSCSMTACTPRMREKMGPFLPEIYHFPYFGINLPDEQVERDCLQAIENAFSMYLSPEEVAAVVIEPIQGDGGILPAHPIFIRKLYDLCQKYHILFISEEVQQGFYRTGKFFAIEHYGVIPDGIIMGKSIGGGFPLGAFMARADIMDSLPAPAHLFTLGGNQVSCAAGNALFTILQRRAFQEQLARTIKLLWEEAGQLQRKHPDVVGFVRGIGMSMGIGIVKKTDTGEYRADPEGTYKILYRAYENHLLIINVGANVLRVQPPLNISDDHLRKGFAILDQAMTDFEKGDIPDAVLAGKKGW</sequence>
<dbReference type="KEGG" id="mhw:ACT01_12875"/>
<dbReference type="GO" id="GO:0042802">
    <property type="term" value="F:identical protein binding"/>
    <property type="evidence" value="ECO:0007669"/>
    <property type="project" value="TreeGrafter"/>
</dbReference>
<dbReference type="CDD" id="cd00610">
    <property type="entry name" value="OAT_like"/>
    <property type="match status" value="1"/>
</dbReference>
<comment type="caution">
    <text evidence="6">The sequence shown here is derived from an EMBL/GenBank/DDBJ whole genome shotgun (WGS) entry which is preliminary data.</text>
</comment>
<evidence type="ECO:0000256" key="3">
    <source>
        <dbReference type="ARBA" id="ARBA00022898"/>
    </source>
</evidence>
<dbReference type="PIRSF" id="PIRSF000521">
    <property type="entry name" value="Transaminase_4ab_Lys_Orn"/>
    <property type="match status" value="1"/>
</dbReference>